<proteinExistence type="predicted"/>
<feature type="region of interest" description="Disordered" evidence="1">
    <location>
        <begin position="184"/>
        <end position="300"/>
    </location>
</feature>
<feature type="compositionally biased region" description="Gly residues" evidence="1">
    <location>
        <begin position="188"/>
        <end position="203"/>
    </location>
</feature>
<accession>A0A835TFS5</accession>
<keyword evidence="3" id="KW-1185">Reference proteome</keyword>
<dbReference type="AlphaFoldDB" id="A0A835TFS5"/>
<reference evidence="2" key="1">
    <citation type="journal article" date="2020" name="bioRxiv">
        <title>Comparative genomics of Chlamydomonas.</title>
        <authorList>
            <person name="Craig R.J."/>
            <person name="Hasan A.R."/>
            <person name="Ness R.W."/>
            <person name="Keightley P.D."/>
        </authorList>
    </citation>
    <scope>NUCLEOTIDE SEQUENCE</scope>
    <source>
        <strain evidence="2">SAG 7.73</strain>
    </source>
</reference>
<evidence type="ECO:0000313" key="2">
    <source>
        <dbReference type="EMBL" id="KAG2442937.1"/>
    </source>
</evidence>
<comment type="caution">
    <text evidence="2">The sequence shown here is derived from an EMBL/GenBank/DDBJ whole genome shotgun (WGS) entry which is preliminary data.</text>
</comment>
<sequence>MIDLTLSSDEEEGRSPKRQRVHTQAQALADRVDSLQAPAPHIAAAAAAAAPAAAAAARWRLANEDPRGDELGAYARDAGDDQDSLGAWGGAAAGPGPSHAAPAAAAVLDGSSGRGGYTAGAAAAAEAAGAAGAVGRGGRGRRRTGLGGGGGGDDDEDWEPEDDHDRRVLARAANAAWAGTDIGVAGAAAGGSGGGGSGGGGAWGDDDADEDWEDAEALEEEAAGGAAKKKGGAGAGERKRLTAEERERARAEKAEEKERARAAKAAERERAKAAKEAAKEAKKAAKDAAKRAKEADKEDKKYQKEVDNALKATMVPRHLRLLLSNSLAAHPLGLAMQAHAPVAREGRHETFAVEVHRALPLAAAGYRYCMWGMRVPAGAAERLTAAAAEGCALEACGLPDVADTGQPLLLFPLLALAPQQQQAAAAAAGGRAAARGPLSRLYGDVSAAHPGCSLLVYVVGLQEAVTRRQRANKAFKREAVEDLLFDITVGMPAVRLHTDCPDADWAHAATFLVNYGWALARAPRNRQAAQPGYLNNFGNKSTIPLRVIKDVLRDRAAAAAAAAAAAGGGAALAADDDAADAVGAAEEGARRELVPALVLCDALSHLVVPAAAAAVAAEYGSLGALIEALKARPEGRARDRLLADCPIPGAVPGKQRLTRAGPAAAASLARFLTTHNGRDVWVEAGLD</sequence>
<feature type="compositionally biased region" description="Acidic residues" evidence="1">
    <location>
        <begin position="152"/>
        <end position="162"/>
    </location>
</feature>
<protein>
    <submittedName>
        <fullName evidence="2">Uncharacterized protein</fullName>
    </submittedName>
</protein>
<dbReference type="InterPro" id="IPR042530">
    <property type="entry name" value="EME1/EME2_C"/>
</dbReference>
<gene>
    <name evidence="2" type="ORF">HXX76_003013</name>
</gene>
<name>A0A835TFS5_CHLIN</name>
<feature type="compositionally biased region" description="Low complexity" evidence="1">
    <location>
        <begin position="94"/>
        <end position="106"/>
    </location>
</feature>
<feature type="compositionally biased region" description="Low complexity" evidence="1">
    <location>
        <begin position="119"/>
        <end position="131"/>
    </location>
</feature>
<evidence type="ECO:0000313" key="3">
    <source>
        <dbReference type="Proteomes" id="UP000650467"/>
    </source>
</evidence>
<dbReference type="Gene3D" id="1.10.150.670">
    <property type="entry name" value="Crossover junction endonuclease EME1, DNA-binding domain"/>
    <property type="match status" value="1"/>
</dbReference>
<feature type="compositionally biased region" description="Basic and acidic residues" evidence="1">
    <location>
        <begin position="236"/>
        <end position="300"/>
    </location>
</feature>
<dbReference type="OrthoDB" id="546666at2759"/>
<evidence type="ECO:0000256" key="1">
    <source>
        <dbReference type="SAM" id="MobiDB-lite"/>
    </source>
</evidence>
<dbReference type="EMBL" id="JAEHOC010000004">
    <property type="protein sequence ID" value="KAG2442937.1"/>
    <property type="molecule type" value="Genomic_DNA"/>
</dbReference>
<feature type="region of interest" description="Disordered" evidence="1">
    <location>
        <begin position="67"/>
        <end position="169"/>
    </location>
</feature>
<dbReference type="Proteomes" id="UP000650467">
    <property type="component" value="Unassembled WGS sequence"/>
</dbReference>
<organism evidence="2 3">
    <name type="scientific">Chlamydomonas incerta</name>
    <dbReference type="NCBI Taxonomy" id="51695"/>
    <lineage>
        <taxon>Eukaryota</taxon>
        <taxon>Viridiplantae</taxon>
        <taxon>Chlorophyta</taxon>
        <taxon>core chlorophytes</taxon>
        <taxon>Chlorophyceae</taxon>
        <taxon>CS clade</taxon>
        <taxon>Chlamydomonadales</taxon>
        <taxon>Chlamydomonadaceae</taxon>
        <taxon>Chlamydomonas</taxon>
    </lineage>
</organism>
<feature type="region of interest" description="Disordered" evidence="1">
    <location>
        <begin position="1"/>
        <end position="27"/>
    </location>
</feature>
<feature type="compositionally biased region" description="Acidic residues" evidence="1">
    <location>
        <begin position="204"/>
        <end position="222"/>
    </location>
</feature>